<protein>
    <submittedName>
        <fullName evidence="2">Endonuclease/exonuclease/phosphatase family protein</fullName>
    </submittedName>
</protein>
<organism evidence="2 3">
    <name type="scientific">Nannocystis pusilla</name>
    <dbReference type="NCBI Taxonomy" id="889268"/>
    <lineage>
        <taxon>Bacteria</taxon>
        <taxon>Pseudomonadati</taxon>
        <taxon>Myxococcota</taxon>
        <taxon>Polyangia</taxon>
        <taxon>Nannocystales</taxon>
        <taxon>Nannocystaceae</taxon>
        <taxon>Nannocystis</taxon>
    </lineage>
</organism>
<dbReference type="InterPro" id="IPR005135">
    <property type="entry name" value="Endo/exonuclease/phosphatase"/>
</dbReference>
<reference evidence="2" key="1">
    <citation type="submission" date="2021-08" db="EMBL/GenBank/DDBJ databases">
        <authorList>
            <person name="Stevens D.C."/>
        </authorList>
    </citation>
    <scope>NUCLEOTIDE SEQUENCE</scope>
    <source>
        <strain evidence="2">DSM 53165</strain>
    </source>
</reference>
<keyword evidence="2" id="KW-0540">Nuclease</keyword>
<dbReference type="Gene3D" id="3.60.10.10">
    <property type="entry name" value="Endonuclease/exonuclease/phosphatase"/>
    <property type="match status" value="1"/>
</dbReference>
<dbReference type="RefSeq" id="WP_224195275.1">
    <property type="nucleotide sequence ID" value="NZ_JAIRAU010000043.1"/>
</dbReference>
<dbReference type="SUPFAM" id="SSF56219">
    <property type="entry name" value="DNase I-like"/>
    <property type="match status" value="1"/>
</dbReference>
<accession>A0ABS7TZL3</accession>
<gene>
    <name evidence="2" type="ORF">K7C98_30250</name>
</gene>
<dbReference type="Pfam" id="PF03372">
    <property type="entry name" value="Exo_endo_phos"/>
    <property type="match status" value="1"/>
</dbReference>
<keyword evidence="2" id="KW-0378">Hydrolase</keyword>
<evidence type="ECO:0000313" key="3">
    <source>
        <dbReference type="Proteomes" id="UP001139031"/>
    </source>
</evidence>
<evidence type="ECO:0000259" key="1">
    <source>
        <dbReference type="Pfam" id="PF03372"/>
    </source>
</evidence>
<keyword evidence="3" id="KW-1185">Reference proteome</keyword>
<dbReference type="Proteomes" id="UP001139031">
    <property type="component" value="Unassembled WGS sequence"/>
</dbReference>
<feature type="domain" description="Endonuclease/exonuclease/phosphatase" evidence="1">
    <location>
        <begin position="20"/>
        <end position="276"/>
    </location>
</feature>
<keyword evidence="2" id="KW-0255">Endonuclease</keyword>
<dbReference type="EMBL" id="JAIRAU010000043">
    <property type="protein sequence ID" value="MBZ5713537.1"/>
    <property type="molecule type" value="Genomic_DNA"/>
</dbReference>
<name>A0ABS7TZL3_9BACT</name>
<sequence length="285" mass="31237">MLVALALLLWCRREAPLVLGTFNIQTFPHEKTDPEAVAAALAELDADAVAVQEIHDWGKFFATVDRASALTGRRYAAVLTESCRKNPKGRLSVGVVYDTTRLELKDYRSLSKGDRCPVGQAPALAASLRTTSGRALVLVSVHLSPGGKAPEVDRRKPQWQWLTSILPALREEFGAEVVVAGDFNTTGFLDASSDERRFIDGLIESRALQLPTRALGCSEYWQPNSEVPRWEASLLDHVLAAKQLSFGTPEVLGMCAALACEIQTTEPSKLRSVSDHCPVRVELRE</sequence>
<evidence type="ECO:0000313" key="2">
    <source>
        <dbReference type="EMBL" id="MBZ5713537.1"/>
    </source>
</evidence>
<dbReference type="GO" id="GO:0004519">
    <property type="term" value="F:endonuclease activity"/>
    <property type="evidence" value="ECO:0007669"/>
    <property type="project" value="UniProtKB-KW"/>
</dbReference>
<proteinExistence type="predicted"/>
<comment type="caution">
    <text evidence="2">The sequence shown here is derived from an EMBL/GenBank/DDBJ whole genome shotgun (WGS) entry which is preliminary data.</text>
</comment>
<dbReference type="InterPro" id="IPR036691">
    <property type="entry name" value="Endo/exonu/phosph_ase_sf"/>
</dbReference>